<evidence type="ECO:0000313" key="1">
    <source>
        <dbReference type="EMBL" id="EFS20902.1"/>
    </source>
</evidence>
<reference evidence="1 2" key="1">
    <citation type="submission" date="2009-02" db="EMBL/GenBank/DDBJ databases">
        <title>The Genome Sequence of Fusobacterium sp. 3_1_5R.</title>
        <authorList>
            <consortium name="The Broad Institute Genome Sequencing Platform"/>
            <person name="Ward D."/>
            <person name="Young S.K."/>
            <person name="Kodira C.D."/>
            <person name="Zeng Q."/>
            <person name="Koehrsen M."/>
            <person name="Alvarado L."/>
            <person name="Berlin A."/>
            <person name="Borenstein D."/>
            <person name="Chen Z."/>
            <person name="Engels R."/>
            <person name="Freedman E."/>
            <person name="Gellesch M."/>
            <person name="Goldberg J."/>
            <person name="Griggs A."/>
            <person name="Gujja S."/>
            <person name="Heiman D."/>
            <person name="Hepburn T."/>
            <person name="Howarth C."/>
            <person name="Jen D."/>
            <person name="Larson L."/>
            <person name="Lewis B."/>
            <person name="Mehta T."/>
            <person name="Park D."/>
            <person name="Pearson M."/>
            <person name="Roberts A."/>
            <person name="Saif S."/>
            <person name="Shea T."/>
            <person name="Shenoy N."/>
            <person name="Sisk P."/>
            <person name="Stolte C."/>
            <person name="Sykes S."/>
            <person name="Walk T."/>
            <person name="White J."/>
            <person name="Yandava C."/>
            <person name="Allen-Vercoe E."/>
            <person name="Strauss J."/>
            <person name="Ambrose C."/>
            <person name="Lander E."/>
            <person name="Nusbaum C."/>
            <person name="Galagan J."/>
            <person name="Birren B."/>
        </authorList>
    </citation>
    <scope>NUCLEOTIDE SEQUENCE [LARGE SCALE GENOMIC DNA]</scope>
    <source>
        <strain evidence="1 2">3_1_5R</strain>
    </source>
</reference>
<dbReference type="AlphaFoldDB" id="E5BFM1"/>
<dbReference type="EMBL" id="GG657971">
    <property type="protein sequence ID" value="EFS20902.1"/>
    <property type="molecule type" value="Genomic_DNA"/>
</dbReference>
<accession>E5BFM1</accession>
<protein>
    <submittedName>
        <fullName evidence="1">Uncharacterized protein</fullName>
    </submittedName>
</protein>
<sequence>MKQVITFRSFTEFFEKEKSGLKCNTVRLFTLSDDREYILQDIMNEDIIQPYASEIRFIRGRLKFGNSKNSAPFPSMIVVFREGVNKTK</sequence>
<organism evidence="1 2">
    <name type="scientific">Fusobacterium gonidiaformans 3-1-5R</name>
    <dbReference type="NCBI Taxonomy" id="469605"/>
    <lineage>
        <taxon>Bacteria</taxon>
        <taxon>Fusobacteriati</taxon>
        <taxon>Fusobacteriota</taxon>
        <taxon>Fusobacteriia</taxon>
        <taxon>Fusobacteriales</taxon>
        <taxon>Fusobacteriaceae</taxon>
        <taxon>Fusobacterium</taxon>
    </lineage>
</organism>
<dbReference type="HOGENOM" id="CLU_2464574_0_0_0"/>
<evidence type="ECO:0000313" key="2">
    <source>
        <dbReference type="Proteomes" id="UP000002975"/>
    </source>
</evidence>
<keyword evidence="2" id="KW-1185">Reference proteome</keyword>
<dbReference type="BioCyc" id="FSP469605-HMP:GTSP-402-MONOMER"/>
<name>E5BFM1_9FUSO</name>
<dbReference type="RefSeq" id="WP_008800977.1">
    <property type="nucleotide sequence ID" value="NZ_GG657971.1"/>
</dbReference>
<dbReference type="Proteomes" id="UP000002975">
    <property type="component" value="Unassembled WGS sequence"/>
</dbReference>
<gene>
    <name evidence="1" type="ORF">FSBG_00399</name>
</gene>
<dbReference type="OrthoDB" id="94467at2"/>
<proteinExistence type="predicted"/>